<proteinExistence type="predicted"/>
<evidence type="ECO:0000313" key="2">
    <source>
        <dbReference type="Proteomes" id="UP000825935"/>
    </source>
</evidence>
<dbReference type="EMBL" id="CM035424">
    <property type="protein sequence ID" value="KAH7352657.1"/>
    <property type="molecule type" value="Genomic_DNA"/>
</dbReference>
<organism evidence="1 2">
    <name type="scientific">Ceratopteris richardii</name>
    <name type="common">Triangle waterfern</name>
    <dbReference type="NCBI Taxonomy" id="49495"/>
    <lineage>
        <taxon>Eukaryota</taxon>
        <taxon>Viridiplantae</taxon>
        <taxon>Streptophyta</taxon>
        <taxon>Embryophyta</taxon>
        <taxon>Tracheophyta</taxon>
        <taxon>Polypodiopsida</taxon>
        <taxon>Polypodiidae</taxon>
        <taxon>Polypodiales</taxon>
        <taxon>Pteridineae</taxon>
        <taxon>Pteridaceae</taxon>
        <taxon>Parkerioideae</taxon>
        <taxon>Ceratopteris</taxon>
    </lineage>
</organism>
<dbReference type="Proteomes" id="UP000825935">
    <property type="component" value="Chromosome 19"/>
</dbReference>
<protein>
    <submittedName>
        <fullName evidence="1">Uncharacterized protein</fullName>
    </submittedName>
</protein>
<keyword evidence="2" id="KW-1185">Reference proteome</keyword>
<gene>
    <name evidence="1" type="ORF">KP509_19G056700</name>
</gene>
<accession>A0A8T2SMM6</accession>
<comment type="caution">
    <text evidence="1">The sequence shown here is derived from an EMBL/GenBank/DDBJ whole genome shotgun (WGS) entry which is preliminary data.</text>
</comment>
<name>A0A8T2SMM6_CERRI</name>
<dbReference type="AlphaFoldDB" id="A0A8T2SMM6"/>
<evidence type="ECO:0000313" key="1">
    <source>
        <dbReference type="EMBL" id="KAH7352657.1"/>
    </source>
</evidence>
<reference evidence="1" key="1">
    <citation type="submission" date="2021-08" db="EMBL/GenBank/DDBJ databases">
        <title>WGS assembly of Ceratopteris richardii.</title>
        <authorList>
            <person name="Marchant D.B."/>
            <person name="Chen G."/>
            <person name="Jenkins J."/>
            <person name="Shu S."/>
            <person name="Leebens-Mack J."/>
            <person name="Grimwood J."/>
            <person name="Schmutz J."/>
            <person name="Soltis P."/>
            <person name="Soltis D."/>
            <person name="Chen Z.-H."/>
        </authorList>
    </citation>
    <scope>NUCLEOTIDE SEQUENCE</scope>
    <source>
        <strain evidence="1">Whitten #5841</strain>
        <tissue evidence="1">Leaf</tissue>
    </source>
</reference>
<sequence length="115" mass="13502">MILSMYSTSVLTTHLLPLFRFHIFERLFQSLSSSDRKSLISLQGADPMRHIHQGVPSSRIMVFWFVSDIHRTATKQHEVLYTIQQQDGNSETYINLRLIDQLRSTTLIDWFFVTD</sequence>